<evidence type="ECO:0000313" key="3">
    <source>
        <dbReference type="Proteomes" id="UP001283341"/>
    </source>
</evidence>
<gene>
    <name evidence="2" type="ORF">B0H66DRAFT_532257</name>
</gene>
<sequence length="218" mass="24499">MGKTPGRCFPSTTSPQTSLKVGGTRSTAPSSKTIPTQAPATTPIYLRVTSTKCECVNPVLPSGYIWAPQPVHAELPPSSCTWITPIPTWVFTLITILLHETLRKLWNVFTRTKLGQEILELVSSWIIPHRLEKPVVEWLKPEKAEDEEMEQAKADIVGMKSEPKEEIEKLRKNMEVEVDNITKLVDGAQSDVIEIMTRDNEGMRKEFISTMEVDNSLI</sequence>
<feature type="region of interest" description="Disordered" evidence="1">
    <location>
        <begin position="1"/>
        <end position="35"/>
    </location>
</feature>
<dbReference type="Proteomes" id="UP001283341">
    <property type="component" value="Unassembled WGS sequence"/>
</dbReference>
<feature type="compositionally biased region" description="Polar residues" evidence="1">
    <location>
        <begin position="10"/>
        <end position="32"/>
    </location>
</feature>
<proteinExistence type="predicted"/>
<dbReference type="AlphaFoldDB" id="A0AAE0M9I4"/>
<accession>A0AAE0M9I4</accession>
<name>A0AAE0M9I4_9PEZI</name>
<keyword evidence="3" id="KW-1185">Reference proteome</keyword>
<reference evidence="2" key="2">
    <citation type="submission" date="2023-06" db="EMBL/GenBank/DDBJ databases">
        <authorList>
            <consortium name="Lawrence Berkeley National Laboratory"/>
            <person name="Haridas S."/>
            <person name="Hensen N."/>
            <person name="Bonometti L."/>
            <person name="Westerberg I."/>
            <person name="Brannstrom I.O."/>
            <person name="Guillou S."/>
            <person name="Cros-Aarteil S."/>
            <person name="Calhoun S."/>
            <person name="Kuo A."/>
            <person name="Mondo S."/>
            <person name="Pangilinan J."/>
            <person name="Riley R."/>
            <person name="Labutti K."/>
            <person name="Andreopoulos B."/>
            <person name="Lipzen A."/>
            <person name="Chen C."/>
            <person name="Yanf M."/>
            <person name="Daum C."/>
            <person name="Ng V."/>
            <person name="Clum A."/>
            <person name="Steindorff A."/>
            <person name="Ohm R."/>
            <person name="Martin F."/>
            <person name="Silar P."/>
            <person name="Natvig D."/>
            <person name="Lalanne C."/>
            <person name="Gautier V."/>
            <person name="Ament-Velasquez S.L."/>
            <person name="Kruys A."/>
            <person name="Hutchinson M.I."/>
            <person name="Powell A.J."/>
            <person name="Barry K."/>
            <person name="Miller A.N."/>
            <person name="Grigoriev I.V."/>
            <person name="Debuchy R."/>
            <person name="Gladieux P."/>
            <person name="Thoren M.H."/>
            <person name="Johannesson H."/>
        </authorList>
    </citation>
    <scope>NUCLEOTIDE SEQUENCE</scope>
    <source>
        <strain evidence="2">CBS 118394</strain>
    </source>
</reference>
<organism evidence="2 3">
    <name type="scientific">Apodospora peruviana</name>
    <dbReference type="NCBI Taxonomy" id="516989"/>
    <lineage>
        <taxon>Eukaryota</taxon>
        <taxon>Fungi</taxon>
        <taxon>Dikarya</taxon>
        <taxon>Ascomycota</taxon>
        <taxon>Pezizomycotina</taxon>
        <taxon>Sordariomycetes</taxon>
        <taxon>Sordariomycetidae</taxon>
        <taxon>Sordariales</taxon>
        <taxon>Lasiosphaeriaceae</taxon>
        <taxon>Apodospora</taxon>
    </lineage>
</organism>
<comment type="caution">
    <text evidence="2">The sequence shown here is derived from an EMBL/GenBank/DDBJ whole genome shotgun (WGS) entry which is preliminary data.</text>
</comment>
<reference evidence="2" key="1">
    <citation type="journal article" date="2023" name="Mol. Phylogenet. Evol.">
        <title>Genome-scale phylogeny and comparative genomics of the fungal order Sordariales.</title>
        <authorList>
            <person name="Hensen N."/>
            <person name="Bonometti L."/>
            <person name="Westerberg I."/>
            <person name="Brannstrom I.O."/>
            <person name="Guillou S."/>
            <person name="Cros-Aarteil S."/>
            <person name="Calhoun S."/>
            <person name="Haridas S."/>
            <person name="Kuo A."/>
            <person name="Mondo S."/>
            <person name="Pangilinan J."/>
            <person name="Riley R."/>
            <person name="LaButti K."/>
            <person name="Andreopoulos B."/>
            <person name="Lipzen A."/>
            <person name="Chen C."/>
            <person name="Yan M."/>
            <person name="Daum C."/>
            <person name="Ng V."/>
            <person name="Clum A."/>
            <person name="Steindorff A."/>
            <person name="Ohm R.A."/>
            <person name="Martin F."/>
            <person name="Silar P."/>
            <person name="Natvig D.O."/>
            <person name="Lalanne C."/>
            <person name="Gautier V."/>
            <person name="Ament-Velasquez S.L."/>
            <person name="Kruys A."/>
            <person name="Hutchinson M.I."/>
            <person name="Powell A.J."/>
            <person name="Barry K."/>
            <person name="Miller A.N."/>
            <person name="Grigoriev I.V."/>
            <person name="Debuchy R."/>
            <person name="Gladieux P."/>
            <person name="Hiltunen Thoren M."/>
            <person name="Johannesson H."/>
        </authorList>
    </citation>
    <scope>NUCLEOTIDE SEQUENCE</scope>
    <source>
        <strain evidence="2">CBS 118394</strain>
    </source>
</reference>
<protein>
    <submittedName>
        <fullName evidence="2">Uncharacterized protein</fullName>
    </submittedName>
</protein>
<dbReference type="EMBL" id="JAUEDM010000003">
    <property type="protein sequence ID" value="KAK3322939.1"/>
    <property type="molecule type" value="Genomic_DNA"/>
</dbReference>
<evidence type="ECO:0000313" key="2">
    <source>
        <dbReference type="EMBL" id="KAK3322939.1"/>
    </source>
</evidence>
<evidence type="ECO:0000256" key="1">
    <source>
        <dbReference type="SAM" id="MobiDB-lite"/>
    </source>
</evidence>